<evidence type="ECO:0000313" key="4">
    <source>
        <dbReference type="Proteomes" id="UP001162156"/>
    </source>
</evidence>
<keyword evidence="1" id="KW-0479">Metal-binding</keyword>
<dbReference type="PROSITE" id="PS50158">
    <property type="entry name" value="ZF_CCHC"/>
    <property type="match status" value="1"/>
</dbReference>
<dbReference type="AlphaFoldDB" id="A0AAV8WX84"/>
<dbReference type="InterPro" id="IPR001969">
    <property type="entry name" value="Aspartic_peptidase_AS"/>
</dbReference>
<dbReference type="Gene3D" id="4.10.60.10">
    <property type="entry name" value="Zinc finger, CCHC-type"/>
    <property type="match status" value="1"/>
</dbReference>
<keyword evidence="1" id="KW-0863">Zinc-finger</keyword>
<dbReference type="SUPFAM" id="SSF50630">
    <property type="entry name" value="Acid proteases"/>
    <property type="match status" value="1"/>
</dbReference>
<dbReference type="Gene3D" id="2.40.70.10">
    <property type="entry name" value="Acid Proteases"/>
    <property type="match status" value="1"/>
</dbReference>
<comment type="caution">
    <text evidence="3">The sequence shown here is derived from an EMBL/GenBank/DDBJ whole genome shotgun (WGS) entry which is preliminary data.</text>
</comment>
<dbReference type="EMBL" id="JANEYF010004538">
    <property type="protein sequence ID" value="KAJ8930816.1"/>
    <property type="molecule type" value="Genomic_DNA"/>
</dbReference>
<dbReference type="SUPFAM" id="SSF57756">
    <property type="entry name" value="Retrovirus zinc finger-like domains"/>
    <property type="match status" value="1"/>
</dbReference>
<dbReference type="PANTHER" id="PTHR33480:SF1">
    <property type="entry name" value="TYR RECOMBINASE DOMAIN-CONTAINING PROTEIN"/>
    <property type="match status" value="1"/>
</dbReference>
<dbReference type="InterPro" id="IPR021109">
    <property type="entry name" value="Peptidase_aspartic_dom_sf"/>
</dbReference>
<dbReference type="PROSITE" id="PS00141">
    <property type="entry name" value="ASP_PROTEASE"/>
    <property type="match status" value="1"/>
</dbReference>
<feature type="domain" description="CCHC-type" evidence="2">
    <location>
        <begin position="658"/>
        <end position="674"/>
    </location>
</feature>
<proteinExistence type="predicted"/>
<protein>
    <recommendedName>
        <fullName evidence="2">CCHC-type domain-containing protein</fullName>
    </recommendedName>
</protein>
<dbReference type="InterPro" id="IPR036875">
    <property type="entry name" value="Znf_CCHC_sf"/>
</dbReference>
<dbReference type="GO" id="GO:0004190">
    <property type="term" value="F:aspartic-type endopeptidase activity"/>
    <property type="evidence" value="ECO:0007669"/>
    <property type="project" value="InterPro"/>
</dbReference>
<dbReference type="PANTHER" id="PTHR33480">
    <property type="entry name" value="SET DOMAIN-CONTAINING PROTEIN-RELATED"/>
    <property type="match status" value="1"/>
</dbReference>
<dbReference type="Pfam" id="PF00098">
    <property type="entry name" value="zf-CCHC"/>
    <property type="match status" value="1"/>
</dbReference>
<dbReference type="GO" id="GO:0003676">
    <property type="term" value="F:nucleic acid binding"/>
    <property type="evidence" value="ECO:0007669"/>
    <property type="project" value="InterPro"/>
</dbReference>
<evidence type="ECO:0000313" key="3">
    <source>
        <dbReference type="EMBL" id="KAJ8930816.1"/>
    </source>
</evidence>
<organism evidence="3 4">
    <name type="scientific">Rhamnusium bicolor</name>
    <dbReference type="NCBI Taxonomy" id="1586634"/>
    <lineage>
        <taxon>Eukaryota</taxon>
        <taxon>Metazoa</taxon>
        <taxon>Ecdysozoa</taxon>
        <taxon>Arthropoda</taxon>
        <taxon>Hexapoda</taxon>
        <taxon>Insecta</taxon>
        <taxon>Pterygota</taxon>
        <taxon>Neoptera</taxon>
        <taxon>Endopterygota</taxon>
        <taxon>Coleoptera</taxon>
        <taxon>Polyphaga</taxon>
        <taxon>Cucujiformia</taxon>
        <taxon>Chrysomeloidea</taxon>
        <taxon>Cerambycidae</taxon>
        <taxon>Lepturinae</taxon>
        <taxon>Rhagiini</taxon>
        <taxon>Rhamnusium</taxon>
    </lineage>
</organism>
<accession>A0AAV8WX84</accession>
<dbReference type="SMART" id="SM00343">
    <property type="entry name" value="ZnF_C2HC"/>
    <property type="match status" value="2"/>
</dbReference>
<dbReference type="InterPro" id="IPR001878">
    <property type="entry name" value="Znf_CCHC"/>
</dbReference>
<dbReference type="Proteomes" id="UP001162156">
    <property type="component" value="Unassembled WGS sequence"/>
</dbReference>
<dbReference type="GO" id="GO:0008270">
    <property type="term" value="F:zinc ion binding"/>
    <property type="evidence" value="ECO:0007669"/>
    <property type="project" value="UniProtKB-KW"/>
</dbReference>
<reference evidence="3" key="1">
    <citation type="journal article" date="2023" name="Insect Mol. Biol.">
        <title>Genome sequencing provides insights into the evolution of gene families encoding plant cell wall-degrading enzymes in longhorned beetles.</title>
        <authorList>
            <person name="Shin N.R."/>
            <person name="Okamura Y."/>
            <person name="Kirsch R."/>
            <person name="Pauchet Y."/>
        </authorList>
    </citation>
    <scope>NUCLEOTIDE SEQUENCE</scope>
    <source>
        <strain evidence="3">RBIC_L_NR</strain>
    </source>
</reference>
<name>A0AAV8WX84_9CUCU</name>
<dbReference type="GO" id="GO:0006508">
    <property type="term" value="P:proteolysis"/>
    <property type="evidence" value="ECO:0007669"/>
    <property type="project" value="InterPro"/>
</dbReference>
<evidence type="ECO:0000256" key="1">
    <source>
        <dbReference type="PROSITE-ProRule" id="PRU00047"/>
    </source>
</evidence>
<evidence type="ECO:0000259" key="2">
    <source>
        <dbReference type="PROSITE" id="PS50158"/>
    </source>
</evidence>
<keyword evidence="1" id="KW-0862">Zinc</keyword>
<gene>
    <name evidence="3" type="ORF">NQ314_016348</name>
</gene>
<keyword evidence="4" id="KW-1185">Reference proteome</keyword>
<sequence>MLRKRGNYLNSNHIQKAVKKGILGKELLPCSNCFGFYSKTQLWRHRKTCDANLTTKNSQVDAQNFMIRRLEIDEELKNKVFPRMRPDAVSLTAKTDTLICTFGARYLKIHREVHFVHVASRKMRELAKLIIEVKKMNSELTNLFKILSPENFDVIVQATKKIAQYDSDNELYKSPLYAMNISTSLKQCCDIAIIQAGTDLNMNKWNKVTMIPLATDLKLLKNYLIEKGNQAAAKLNSSGGETDYKILIETVYCRIILLNRRRPGELQRLLLNTYKQYSINKNQNYEEFQDAISPTEKILMQRFKRIVIRGKRGRGVPVLFSTDVQEHIDLLLNGYKVLQKYATSCGAKNPGGITCTKLRKHLTTLSQVFSMSEFDLELATFMGHTIGIHRQSYRLPDDIYQTSKIAKILLLMEKGTVGEFKGKTLEEINFDMEEDLSKTNDIDNETESTEIEPIENTENNINSANIIRGVATTNADIPQKRRFLRRELQKDLARPTVHVYETPNFSFETEKKEIDCTIESVTAMINDFDGINHEVYKRIRTRINHIMGRLQRIPETVNDDVSGYRGDNLIVVGCLEGDVEEIMDKHRQGEVNICRSLEEAGIIRQESQHTHSARRNRSTPETDLAYLPAHLNNRKRFNNYSNNNPSNRNEVREVSELRCFKCKKLGHIKRNCTQYNPDNSSGRKVPTCYGCGREGVIRPNCSCSKNYRRRDALKRLHNNSDKVNNLVPGKTTHSEWNAWKDLVRSFYSSTIVVKSPEDSKDFGSANVSTNGVNTESNMLLVQKKHDNRPYVSVKVLGKEVVALLDTGASHSVFGREGLQQINSFGLEICNLRETLLMVFLRKFSVMFIYQLKLETSYNL</sequence>